<dbReference type="GO" id="GO:0003924">
    <property type="term" value="F:GTPase activity"/>
    <property type="evidence" value="ECO:0007669"/>
    <property type="project" value="TreeGrafter"/>
</dbReference>
<reference evidence="4" key="1">
    <citation type="submission" date="2021-02" db="EMBL/GenBank/DDBJ databases">
        <authorList>
            <person name="Nowell W R."/>
        </authorList>
    </citation>
    <scope>NUCLEOTIDE SEQUENCE</scope>
</reference>
<dbReference type="InterPro" id="IPR045063">
    <property type="entry name" value="Dynamin_N"/>
</dbReference>
<keyword evidence="5" id="KW-1185">Reference proteome</keyword>
<dbReference type="GO" id="GO:0016020">
    <property type="term" value="C:membrane"/>
    <property type="evidence" value="ECO:0007669"/>
    <property type="project" value="TreeGrafter"/>
</dbReference>
<dbReference type="Gene3D" id="3.40.50.300">
    <property type="entry name" value="P-loop containing nucleotide triphosphate hydrolases"/>
    <property type="match status" value="1"/>
</dbReference>
<dbReference type="PANTHER" id="PTHR11566">
    <property type="entry name" value="DYNAMIN"/>
    <property type="match status" value="1"/>
</dbReference>
<evidence type="ECO:0000256" key="1">
    <source>
        <dbReference type="SAM" id="MobiDB-lite"/>
    </source>
</evidence>
<dbReference type="OrthoDB" id="10003783at2759"/>
<dbReference type="Proteomes" id="UP000663877">
    <property type="component" value="Unassembled WGS sequence"/>
</dbReference>
<feature type="region of interest" description="Disordered" evidence="1">
    <location>
        <begin position="955"/>
        <end position="974"/>
    </location>
</feature>
<evidence type="ECO:0000313" key="3">
    <source>
        <dbReference type="EMBL" id="CAF1245162.1"/>
    </source>
</evidence>
<sequence>MAKENLNIRYVFIIGGYDDTIRKDFQDYLILVRQKFLNEDKHESNPLNSLLLRLYRTMKILNVSCSIAEKDEYNKNEQFIDVLIAHQQKDDSFYFFVRQCVHLVDEITEEKKAICCDFLRYKLFDDNHTNSHEDNLSLLGAEFYVNNNIAEQHKQGVMDKTAFAAYRSLRQIADEYKLDVDPPRIVFVGETSTGKSMLVQNFLGFPCTFTNDGIATRCPVAYQLRYNPDALTRRVVKPEGVTTKELAKHIGLHMKKVEVESQFSTVPYEVEIESNTYPDMEILDVPGLVAGQGDPNVRDAVEKIDANQELANYYGGRTVADLCTGALNKGSKLPPRLDYKDHMCTIQTKFDMFTRNNLNGSRANRGISERLASQSDTYFVSMIPDARVMGDESFKSNEQYMSDLPRLEEEYVNQWIREINLKANKAPSFYEEFNRRYRSLIGINVVRQHIQKRWLKAFYQAAPVLNATLGQQLIHANQKYEAALNEYKLADPALIRKSYLVYLADFQKTLGQYAAYKAEIDYFFPTQKYGSTYAEIENGYRNWPRCQQLVWRAHLTDTQLKVNANIDDVDGQNLIDTLDSKCVGASQFSRLHKLFAYMVLSHKPEELTRDEIVSYETHLYGGSSTCPNTEKLIRDVLFRRMRHTFAIGIPWFTQMHTYLLDKFREDVTRHLLSQTQHAHLAKHTAFLSLVELDYHREVRTMLSKAVEAVRHARLSCSSYIQYDITAWIKRLTFRIPSEIQHGFYAQVLPNVFVKNVTSTTNRSSGQTDLYREATIGEIFASIKKPSLLDFISGSDSYLTSKRDSNTGSHHDSARKTAQEIYEVTCGRLVNDIVSHFNSNVAIKVVHFNEAKSFSPRSIANQLSHATDIDIARMANLELEKILTALDYWKQQISDLTETSVLLDGLAQQLVGENTNNDMKPDDLKEYAKKSAQISVDLLDSQRQRIIKSLNRSLLTDSESQADSNDPKNMIDDTNEEVNEDRFLLRTADRMTSETFLRNIYQVHDRKDVRACLLEGDDLEQDINEPRFKSSVSSNMNEADGTLQEPEVRSTYRDTDLAKDRNIGNVLESCQNYEN</sequence>
<proteinExistence type="predicted"/>
<dbReference type="Pfam" id="PF00350">
    <property type="entry name" value="Dynamin_N"/>
    <property type="match status" value="1"/>
</dbReference>
<dbReference type="EMBL" id="CAJNOM010000644">
    <property type="protein sequence ID" value="CAF1530966.1"/>
    <property type="molecule type" value="Genomic_DNA"/>
</dbReference>
<feature type="domain" description="Dynamin N-terminal" evidence="2">
    <location>
        <begin position="185"/>
        <end position="291"/>
    </location>
</feature>
<dbReference type="GO" id="GO:0005874">
    <property type="term" value="C:microtubule"/>
    <property type="evidence" value="ECO:0007669"/>
    <property type="project" value="TreeGrafter"/>
</dbReference>
<accession>A0A815VEF0</accession>
<dbReference type="InterPro" id="IPR022812">
    <property type="entry name" value="Dynamin"/>
</dbReference>
<feature type="region of interest" description="Disordered" evidence="1">
    <location>
        <begin position="1026"/>
        <end position="1050"/>
    </location>
</feature>
<dbReference type="AlphaFoldDB" id="A0A815VEF0"/>
<protein>
    <recommendedName>
        <fullName evidence="2">Dynamin N-terminal domain-containing protein</fullName>
    </recommendedName>
</protein>
<dbReference type="PRINTS" id="PR00195">
    <property type="entry name" value="DYNAMIN"/>
</dbReference>
<dbReference type="EMBL" id="CAJNOI010000329">
    <property type="protein sequence ID" value="CAF1245162.1"/>
    <property type="molecule type" value="Genomic_DNA"/>
</dbReference>
<gene>
    <name evidence="3" type="ORF">BJG266_LOCUS29273</name>
    <name evidence="4" type="ORF">QVE165_LOCUS45522</name>
</gene>
<evidence type="ECO:0000313" key="4">
    <source>
        <dbReference type="EMBL" id="CAF1530966.1"/>
    </source>
</evidence>
<comment type="caution">
    <text evidence="4">The sequence shown here is derived from an EMBL/GenBank/DDBJ whole genome shotgun (WGS) entry which is preliminary data.</text>
</comment>
<dbReference type="SUPFAM" id="SSF52540">
    <property type="entry name" value="P-loop containing nucleoside triphosphate hydrolases"/>
    <property type="match status" value="1"/>
</dbReference>
<dbReference type="Proteomes" id="UP000663832">
    <property type="component" value="Unassembled WGS sequence"/>
</dbReference>
<organism evidence="4 5">
    <name type="scientific">Adineta steineri</name>
    <dbReference type="NCBI Taxonomy" id="433720"/>
    <lineage>
        <taxon>Eukaryota</taxon>
        <taxon>Metazoa</taxon>
        <taxon>Spiralia</taxon>
        <taxon>Gnathifera</taxon>
        <taxon>Rotifera</taxon>
        <taxon>Eurotatoria</taxon>
        <taxon>Bdelloidea</taxon>
        <taxon>Adinetida</taxon>
        <taxon>Adinetidae</taxon>
        <taxon>Adineta</taxon>
    </lineage>
</organism>
<evidence type="ECO:0000259" key="2">
    <source>
        <dbReference type="Pfam" id="PF00350"/>
    </source>
</evidence>
<name>A0A815VEF0_9BILA</name>
<dbReference type="GO" id="GO:0005737">
    <property type="term" value="C:cytoplasm"/>
    <property type="evidence" value="ECO:0007669"/>
    <property type="project" value="TreeGrafter"/>
</dbReference>
<dbReference type="GO" id="GO:0008017">
    <property type="term" value="F:microtubule binding"/>
    <property type="evidence" value="ECO:0007669"/>
    <property type="project" value="TreeGrafter"/>
</dbReference>
<evidence type="ECO:0000313" key="5">
    <source>
        <dbReference type="Proteomes" id="UP000663832"/>
    </source>
</evidence>
<dbReference type="InterPro" id="IPR027417">
    <property type="entry name" value="P-loop_NTPase"/>
</dbReference>